<accession>A0AAE1QE19</accession>
<proteinExistence type="predicted"/>
<gene>
    <name evidence="1" type="ORF">Pmani_004308</name>
</gene>
<comment type="caution">
    <text evidence="1">The sequence shown here is derived from an EMBL/GenBank/DDBJ whole genome shotgun (WGS) entry which is preliminary data.</text>
</comment>
<dbReference type="Proteomes" id="UP001292094">
    <property type="component" value="Unassembled WGS sequence"/>
</dbReference>
<reference evidence="1" key="1">
    <citation type="submission" date="2023-11" db="EMBL/GenBank/DDBJ databases">
        <title>Genome assemblies of two species of porcelain crab, Petrolisthes cinctipes and Petrolisthes manimaculis (Anomura: Porcellanidae).</title>
        <authorList>
            <person name="Angst P."/>
        </authorList>
    </citation>
    <scope>NUCLEOTIDE SEQUENCE</scope>
    <source>
        <strain evidence="1">PB745_02</strain>
        <tissue evidence="1">Gill</tissue>
    </source>
</reference>
<sequence length="86" mass="9641">MALSAADPPLPLPSPVVPHGSTTVIAVLQPQPQPMSTPFLEATTILQQFDMVMGTVIRLHMNNNNKYLLHNINIYWHHLLGKYNNK</sequence>
<dbReference type="AlphaFoldDB" id="A0AAE1QE19"/>
<name>A0AAE1QE19_9EUCA</name>
<keyword evidence="2" id="KW-1185">Reference proteome</keyword>
<evidence type="ECO:0000313" key="2">
    <source>
        <dbReference type="Proteomes" id="UP001292094"/>
    </source>
</evidence>
<organism evidence="1 2">
    <name type="scientific">Petrolisthes manimaculis</name>
    <dbReference type="NCBI Taxonomy" id="1843537"/>
    <lineage>
        <taxon>Eukaryota</taxon>
        <taxon>Metazoa</taxon>
        <taxon>Ecdysozoa</taxon>
        <taxon>Arthropoda</taxon>
        <taxon>Crustacea</taxon>
        <taxon>Multicrustacea</taxon>
        <taxon>Malacostraca</taxon>
        <taxon>Eumalacostraca</taxon>
        <taxon>Eucarida</taxon>
        <taxon>Decapoda</taxon>
        <taxon>Pleocyemata</taxon>
        <taxon>Anomura</taxon>
        <taxon>Galatheoidea</taxon>
        <taxon>Porcellanidae</taxon>
        <taxon>Petrolisthes</taxon>
    </lineage>
</organism>
<protein>
    <submittedName>
        <fullName evidence="1">Uncharacterized protein</fullName>
    </submittedName>
</protein>
<dbReference type="EMBL" id="JAWZYT010000298">
    <property type="protein sequence ID" value="KAK4325155.1"/>
    <property type="molecule type" value="Genomic_DNA"/>
</dbReference>
<evidence type="ECO:0000313" key="1">
    <source>
        <dbReference type="EMBL" id="KAK4325155.1"/>
    </source>
</evidence>